<keyword evidence="6" id="KW-0347">Helicase</keyword>
<evidence type="ECO:0000313" key="6">
    <source>
        <dbReference type="EMBL" id="HIX20467.1"/>
    </source>
</evidence>
<dbReference type="GO" id="GO:0016818">
    <property type="term" value="F:hydrolase activity, acting on acid anhydrides, in phosphorus-containing anhydrides"/>
    <property type="evidence" value="ECO:0007669"/>
    <property type="project" value="InterPro"/>
</dbReference>
<dbReference type="InterPro" id="IPR027417">
    <property type="entry name" value="P-loop_NTPase"/>
</dbReference>
<dbReference type="PANTHER" id="PTHR11472">
    <property type="entry name" value="DNA REPAIR DEAD HELICASE RAD3/XP-D SUBFAMILY MEMBER"/>
    <property type="match status" value="1"/>
</dbReference>
<dbReference type="PANTHER" id="PTHR11472:SF34">
    <property type="entry name" value="REGULATOR OF TELOMERE ELONGATION HELICASE 1"/>
    <property type="match status" value="1"/>
</dbReference>
<evidence type="ECO:0000256" key="2">
    <source>
        <dbReference type="ARBA" id="ARBA00022801"/>
    </source>
</evidence>
<dbReference type="Pfam" id="PF00270">
    <property type="entry name" value="DEAD"/>
    <property type="match status" value="1"/>
</dbReference>
<evidence type="ECO:0000259" key="5">
    <source>
        <dbReference type="PROSITE" id="PS51193"/>
    </source>
</evidence>
<dbReference type="InterPro" id="IPR006555">
    <property type="entry name" value="ATP-dep_Helicase_C"/>
</dbReference>
<dbReference type="SMART" id="SM00491">
    <property type="entry name" value="HELICc2"/>
    <property type="match status" value="1"/>
</dbReference>
<keyword evidence="3" id="KW-0067">ATP-binding</keyword>
<evidence type="ECO:0000256" key="4">
    <source>
        <dbReference type="ARBA" id="ARBA00038058"/>
    </source>
</evidence>
<reference evidence="6" key="2">
    <citation type="submission" date="2021-04" db="EMBL/GenBank/DDBJ databases">
        <authorList>
            <person name="Gilroy R."/>
        </authorList>
    </citation>
    <scope>NUCLEOTIDE SEQUENCE</scope>
    <source>
        <strain evidence="6">14975</strain>
    </source>
</reference>
<dbReference type="EMBL" id="DXFQ01000143">
    <property type="protein sequence ID" value="HIX20467.1"/>
    <property type="molecule type" value="Genomic_DNA"/>
</dbReference>
<dbReference type="GO" id="GO:0003676">
    <property type="term" value="F:nucleic acid binding"/>
    <property type="evidence" value="ECO:0007669"/>
    <property type="project" value="InterPro"/>
</dbReference>
<dbReference type="GO" id="GO:0003678">
    <property type="term" value="F:DNA helicase activity"/>
    <property type="evidence" value="ECO:0007669"/>
    <property type="project" value="TreeGrafter"/>
</dbReference>
<name>A0A9D2AHS4_9BACT</name>
<feature type="domain" description="Helicase ATP-binding" evidence="5">
    <location>
        <begin position="1"/>
        <end position="259"/>
    </location>
</feature>
<gene>
    <name evidence="6" type="ORF">H9862_07710</name>
</gene>
<reference evidence="6" key="1">
    <citation type="journal article" date="2021" name="PeerJ">
        <title>Extensive microbial diversity within the chicken gut microbiome revealed by metagenomics and culture.</title>
        <authorList>
            <person name="Gilroy R."/>
            <person name="Ravi A."/>
            <person name="Getino M."/>
            <person name="Pursley I."/>
            <person name="Horton D.L."/>
            <person name="Alikhan N.F."/>
            <person name="Baker D."/>
            <person name="Gharbi K."/>
            <person name="Hall N."/>
            <person name="Watson M."/>
            <person name="Adriaenssens E.M."/>
            <person name="Foster-Nyarko E."/>
            <person name="Jarju S."/>
            <person name="Secka A."/>
            <person name="Antonio M."/>
            <person name="Oren A."/>
            <person name="Chaudhuri R.R."/>
            <person name="La Ragione R."/>
            <person name="Hildebrand F."/>
            <person name="Pallen M.J."/>
        </authorList>
    </citation>
    <scope>NUCLEOTIDE SEQUENCE</scope>
    <source>
        <strain evidence="6">14975</strain>
    </source>
</reference>
<dbReference type="Gene3D" id="3.40.50.300">
    <property type="entry name" value="P-loop containing nucleotide triphosphate hydrolases"/>
    <property type="match status" value="2"/>
</dbReference>
<evidence type="ECO:0000313" key="7">
    <source>
        <dbReference type="Proteomes" id="UP000823964"/>
    </source>
</evidence>
<dbReference type="PROSITE" id="PS51193">
    <property type="entry name" value="HELICASE_ATP_BIND_2"/>
    <property type="match status" value="1"/>
</dbReference>
<dbReference type="InterPro" id="IPR045028">
    <property type="entry name" value="DinG/Rad3-like"/>
</dbReference>
<keyword evidence="2" id="KW-0378">Hydrolase</keyword>
<evidence type="ECO:0000256" key="3">
    <source>
        <dbReference type="ARBA" id="ARBA00022840"/>
    </source>
</evidence>
<sequence>MAVSVAEALCDDAALLVEAGTGVGKSLAYLIPAVRFALAQGRKAVISTHTINLQEQLFHKDLPTVARALGLEFRTALLKGRANYLCRTRLRRAIEQATDLFNQAEVRQLHDLLAWSRDCGEGSLAELPPELEISPKVWAQVCSENHVCTLRNCGPSCPYQAARLRVQEADVVVLNHTLFFGLLALAQELESEESEVQDEVPGFIFPNDFAVLDEAHTMETVAAHQLGSSLSQAELKYELLRLFNPSTRKGTLRHYATPRLLQLIDDAQNAAELFFESARADCRLDENRGTVRLRRPGWTQDDLSPALRVLADEVLSMARVCEEEVPEAELKDTAARLLAYAEVVREMVELTYLDARVYWAESAGQEGRFMVLRAALVNVAPVLRERLFESGRCCICTSATLATGERGMGYFAGRVGAEAARTLRIGSPFDYAEQMRVVVARSMPPPPPASEPEFYLQELVGHIRRSLEETQGRAFVLFTSYGLMRQVAAELRAFCAERGWPLLVQGEDRTRSRMLSHFRENIGSVLLGTDSFWTGVDVPGEALSNVIVTKIPFESPGNPLTEARCEDIAARGGNAFRDYSLPEAVLKFRQGVGRLIRSRSDRGLVVLLDSRITSKFYGQRFMLALPREAKREFI</sequence>
<protein>
    <submittedName>
        <fullName evidence="6">ATP-dependent DNA helicase</fullName>
    </submittedName>
</protein>
<comment type="caution">
    <text evidence="6">The sequence shown here is derived from an EMBL/GenBank/DDBJ whole genome shotgun (WGS) entry which is preliminary data.</text>
</comment>
<evidence type="ECO:0000256" key="1">
    <source>
        <dbReference type="ARBA" id="ARBA00022741"/>
    </source>
</evidence>
<organism evidence="6 7">
    <name type="scientific">Candidatus Akkermansia intestinigallinarum</name>
    <dbReference type="NCBI Taxonomy" id="2838431"/>
    <lineage>
        <taxon>Bacteria</taxon>
        <taxon>Pseudomonadati</taxon>
        <taxon>Verrucomicrobiota</taxon>
        <taxon>Verrucomicrobiia</taxon>
        <taxon>Verrucomicrobiales</taxon>
        <taxon>Akkermansiaceae</taxon>
        <taxon>Akkermansia</taxon>
    </lineage>
</organism>
<comment type="similarity">
    <text evidence="4">Belongs to the helicase family. DinG subfamily.</text>
</comment>
<keyword evidence="1" id="KW-0547">Nucleotide-binding</keyword>
<dbReference type="GO" id="GO:0005524">
    <property type="term" value="F:ATP binding"/>
    <property type="evidence" value="ECO:0007669"/>
    <property type="project" value="UniProtKB-KW"/>
</dbReference>
<dbReference type="InterPro" id="IPR014013">
    <property type="entry name" value="Helic_SF1/SF2_ATP-bd_DinG/Rad3"/>
</dbReference>
<accession>A0A9D2AHS4</accession>
<dbReference type="SUPFAM" id="SSF52540">
    <property type="entry name" value="P-loop containing nucleoside triphosphate hydrolases"/>
    <property type="match status" value="1"/>
</dbReference>
<dbReference type="GO" id="GO:0006139">
    <property type="term" value="P:nucleobase-containing compound metabolic process"/>
    <property type="evidence" value="ECO:0007669"/>
    <property type="project" value="InterPro"/>
</dbReference>
<dbReference type="Proteomes" id="UP000823964">
    <property type="component" value="Unassembled WGS sequence"/>
</dbReference>
<dbReference type="AlphaFoldDB" id="A0A9D2AHS4"/>
<proteinExistence type="inferred from homology"/>
<dbReference type="Pfam" id="PF13307">
    <property type="entry name" value="Helicase_C_2"/>
    <property type="match status" value="1"/>
</dbReference>
<dbReference type="InterPro" id="IPR011545">
    <property type="entry name" value="DEAD/DEAH_box_helicase_dom"/>
</dbReference>